<dbReference type="SMART" id="SM00388">
    <property type="entry name" value="HisKA"/>
    <property type="match status" value="1"/>
</dbReference>
<evidence type="ECO:0000256" key="13">
    <source>
        <dbReference type="SAM" id="Coils"/>
    </source>
</evidence>
<dbReference type="InterPro" id="IPR001789">
    <property type="entry name" value="Sig_transdc_resp-reg_receiver"/>
</dbReference>
<dbReference type="SMART" id="SM00387">
    <property type="entry name" value="HATPase_c"/>
    <property type="match status" value="1"/>
</dbReference>
<feature type="modified residue" description="4-aspartylphosphate" evidence="12">
    <location>
        <position position="606"/>
    </location>
</feature>
<dbReference type="InterPro" id="IPR004358">
    <property type="entry name" value="Sig_transdc_His_kin-like_C"/>
</dbReference>
<comment type="caution">
    <text evidence="16">The sequence shown here is derived from an EMBL/GenBank/DDBJ whole genome shotgun (WGS) entry which is preliminary data.</text>
</comment>
<keyword evidence="8" id="KW-0067">ATP-binding</keyword>
<dbReference type="Pfam" id="PF00072">
    <property type="entry name" value="Response_reg"/>
    <property type="match status" value="2"/>
</dbReference>
<evidence type="ECO:0000256" key="6">
    <source>
        <dbReference type="ARBA" id="ARBA00022741"/>
    </source>
</evidence>
<sequence length="686" mass="75419">MIELGLILLQHRSSIFEARNKIRGLADALGYDPIDATRLATAVSEATRELLRNSREPRIAVALAMEISPPQLVLDFEGRGAIPHLAGLAGFFDGLRSMSPQDGFHSLRASKQLPNPAFEATDVFVTLQRGRIQSQSREELIAEIQQKNRELEQHSSELEETVAQRTEELRRAMEIAEDANRAKSGFLANMSHELRTPMNAIIGYCEMLMEDAEDDGNEGAVEDLKKIHSAGTHLLALINDVLDLAKVEAGKMDFYLETFEIPRLVDEVVNTIDTLVKKNDNRLKVEVDPSLGEMRADVTKVRQALFNLLSNAAKFTHQGEIGLVVRGEHKDGVDWVQMAVSDSGIGIPPEKIDHVFEEFSQADESTTRDYGGTGLGLPISRRFCQLMGGDITLESTVGEGSTFTIRLPLEVEEATIESDAATEAPAAVTPESGEERVVLVVDDDPNALDLIARSLQKAGVRVVTASDGQEALTLARTLHPAAITLDVLMPGLDGWEVLRELKADDATCDIPVIMVTMTDNRELGYSLGATEFLTKPVQRDQLVQLLDRYATGGPERRALVVDDKAENRELLRRALENEGWQVSEAENGQVGLERLADQTPSLILLDLMMPVMDGFEFVMEMRKMNAPNAIPIVVVTAKDLTEEDRQRLNGDVVGLIQKGGLDSESLLSQIQDQLADADAHGHDLDD</sequence>
<gene>
    <name evidence="16" type="ORF">IFJ97_02770</name>
</gene>
<feature type="coiled-coil region" evidence="13">
    <location>
        <begin position="134"/>
        <end position="168"/>
    </location>
</feature>
<evidence type="ECO:0000256" key="2">
    <source>
        <dbReference type="ARBA" id="ARBA00004370"/>
    </source>
</evidence>
<keyword evidence="7" id="KW-0418">Kinase</keyword>
<dbReference type="Gene3D" id="3.30.565.10">
    <property type="entry name" value="Histidine kinase-like ATPase, C-terminal domain"/>
    <property type="match status" value="1"/>
</dbReference>
<dbReference type="GO" id="GO:0005524">
    <property type="term" value="F:ATP binding"/>
    <property type="evidence" value="ECO:0007669"/>
    <property type="project" value="UniProtKB-KW"/>
</dbReference>
<keyword evidence="5" id="KW-0808">Transferase</keyword>
<dbReference type="GO" id="GO:0005886">
    <property type="term" value="C:plasma membrane"/>
    <property type="evidence" value="ECO:0007669"/>
    <property type="project" value="TreeGrafter"/>
</dbReference>
<dbReference type="FunFam" id="1.10.287.130:FF:000038">
    <property type="entry name" value="Sensory transduction histidine kinase"/>
    <property type="match status" value="1"/>
</dbReference>
<dbReference type="SMART" id="SM00448">
    <property type="entry name" value="REC"/>
    <property type="match status" value="2"/>
</dbReference>
<dbReference type="Gene3D" id="3.40.50.2300">
    <property type="match status" value="2"/>
</dbReference>
<dbReference type="GO" id="GO:0009927">
    <property type="term" value="F:histidine phosphotransfer kinase activity"/>
    <property type="evidence" value="ECO:0007669"/>
    <property type="project" value="TreeGrafter"/>
</dbReference>
<feature type="domain" description="Response regulatory" evidence="15">
    <location>
        <begin position="557"/>
        <end position="673"/>
    </location>
</feature>
<dbReference type="Proteomes" id="UP000598633">
    <property type="component" value="Unassembled WGS sequence"/>
</dbReference>
<proteinExistence type="predicted"/>
<evidence type="ECO:0000256" key="3">
    <source>
        <dbReference type="ARBA" id="ARBA00012438"/>
    </source>
</evidence>
<dbReference type="Pfam" id="PF00512">
    <property type="entry name" value="HisKA"/>
    <property type="match status" value="1"/>
</dbReference>
<dbReference type="PRINTS" id="PR00344">
    <property type="entry name" value="BCTRLSENSOR"/>
</dbReference>
<dbReference type="SUPFAM" id="SSF55874">
    <property type="entry name" value="ATPase domain of HSP90 chaperone/DNA topoisomerase II/histidine kinase"/>
    <property type="match status" value="1"/>
</dbReference>
<evidence type="ECO:0000259" key="15">
    <source>
        <dbReference type="PROSITE" id="PS50110"/>
    </source>
</evidence>
<dbReference type="Pfam" id="PF02518">
    <property type="entry name" value="HATPase_c"/>
    <property type="match status" value="1"/>
</dbReference>
<keyword evidence="13" id="KW-0175">Coiled coil</keyword>
<dbReference type="PROSITE" id="PS50109">
    <property type="entry name" value="HIS_KIN"/>
    <property type="match status" value="1"/>
</dbReference>
<accession>A0A8J6XWQ9</accession>
<evidence type="ECO:0000256" key="10">
    <source>
        <dbReference type="ARBA" id="ARBA00023136"/>
    </source>
</evidence>
<dbReference type="SUPFAM" id="SSF47384">
    <property type="entry name" value="Homodimeric domain of signal transducing histidine kinase"/>
    <property type="match status" value="1"/>
</dbReference>
<evidence type="ECO:0000256" key="5">
    <source>
        <dbReference type="ARBA" id="ARBA00022679"/>
    </source>
</evidence>
<keyword evidence="10" id="KW-0472">Membrane</keyword>
<dbReference type="InterPro" id="IPR003594">
    <property type="entry name" value="HATPase_dom"/>
</dbReference>
<dbReference type="InterPro" id="IPR005467">
    <property type="entry name" value="His_kinase_dom"/>
</dbReference>
<keyword evidence="9" id="KW-0902">Two-component regulatory system</keyword>
<dbReference type="CDD" id="cd16922">
    <property type="entry name" value="HATPase_EvgS-ArcB-TorS-like"/>
    <property type="match status" value="1"/>
</dbReference>
<evidence type="ECO:0000259" key="14">
    <source>
        <dbReference type="PROSITE" id="PS50109"/>
    </source>
</evidence>
<reference evidence="16 17" key="1">
    <citation type="submission" date="2020-08" db="EMBL/GenBank/DDBJ databases">
        <title>Acidobacteriota in marine sediments use diverse sulfur dissimilation pathways.</title>
        <authorList>
            <person name="Wasmund K."/>
        </authorList>
    </citation>
    <scope>NUCLEOTIDE SEQUENCE [LARGE SCALE GENOMIC DNA]</scope>
    <source>
        <strain evidence="16">MAG AM3-A</strain>
    </source>
</reference>
<comment type="subcellular location">
    <subcellularLocation>
        <location evidence="2">Membrane</location>
    </subcellularLocation>
</comment>
<dbReference type="GO" id="GO:0000155">
    <property type="term" value="F:phosphorelay sensor kinase activity"/>
    <property type="evidence" value="ECO:0007669"/>
    <property type="project" value="InterPro"/>
</dbReference>
<dbReference type="InterPro" id="IPR036097">
    <property type="entry name" value="HisK_dim/P_sf"/>
</dbReference>
<feature type="domain" description="Histidine kinase" evidence="14">
    <location>
        <begin position="189"/>
        <end position="411"/>
    </location>
</feature>
<evidence type="ECO:0000256" key="1">
    <source>
        <dbReference type="ARBA" id="ARBA00000085"/>
    </source>
</evidence>
<comment type="catalytic activity">
    <reaction evidence="1">
        <text>ATP + protein L-histidine = ADP + protein N-phospho-L-histidine.</text>
        <dbReference type="EC" id="2.7.13.3"/>
    </reaction>
</comment>
<evidence type="ECO:0000256" key="8">
    <source>
        <dbReference type="ARBA" id="ARBA00022840"/>
    </source>
</evidence>
<keyword evidence="4 12" id="KW-0597">Phosphoprotein</keyword>
<evidence type="ECO:0000256" key="11">
    <source>
        <dbReference type="ARBA" id="ARBA00023306"/>
    </source>
</evidence>
<organism evidence="16 17">
    <name type="scientific">Candidatus Sulfomarinibacter kjeldsenii</name>
    <dbReference type="NCBI Taxonomy" id="2885994"/>
    <lineage>
        <taxon>Bacteria</taxon>
        <taxon>Pseudomonadati</taxon>
        <taxon>Acidobacteriota</taxon>
        <taxon>Thermoanaerobaculia</taxon>
        <taxon>Thermoanaerobaculales</taxon>
        <taxon>Candidatus Sulfomarinibacteraceae</taxon>
        <taxon>Candidatus Sulfomarinibacter</taxon>
    </lineage>
</organism>
<dbReference type="InterPro" id="IPR036890">
    <property type="entry name" value="HATPase_C_sf"/>
</dbReference>
<dbReference type="InterPro" id="IPR011006">
    <property type="entry name" value="CheY-like_superfamily"/>
</dbReference>
<feature type="modified residue" description="4-aspartylphosphate" evidence="12">
    <location>
        <position position="486"/>
    </location>
</feature>
<dbReference type="Gene3D" id="1.10.287.130">
    <property type="match status" value="1"/>
</dbReference>
<keyword evidence="11" id="KW-0131">Cell cycle</keyword>
<evidence type="ECO:0000313" key="16">
    <source>
        <dbReference type="EMBL" id="MBD3870267.1"/>
    </source>
</evidence>
<dbReference type="EC" id="2.7.13.3" evidence="3"/>
<dbReference type="AlphaFoldDB" id="A0A8J6XWQ9"/>
<keyword evidence="6" id="KW-0547">Nucleotide-binding</keyword>
<dbReference type="CDD" id="cd17574">
    <property type="entry name" value="REC_OmpR"/>
    <property type="match status" value="1"/>
</dbReference>
<dbReference type="PANTHER" id="PTHR43047">
    <property type="entry name" value="TWO-COMPONENT HISTIDINE PROTEIN KINASE"/>
    <property type="match status" value="1"/>
</dbReference>
<evidence type="ECO:0000256" key="4">
    <source>
        <dbReference type="ARBA" id="ARBA00022553"/>
    </source>
</evidence>
<dbReference type="PROSITE" id="PS50110">
    <property type="entry name" value="RESPONSE_REGULATORY"/>
    <property type="match status" value="2"/>
</dbReference>
<dbReference type="SUPFAM" id="SSF52172">
    <property type="entry name" value="CheY-like"/>
    <property type="match status" value="2"/>
</dbReference>
<evidence type="ECO:0000256" key="9">
    <source>
        <dbReference type="ARBA" id="ARBA00023012"/>
    </source>
</evidence>
<dbReference type="FunFam" id="3.30.565.10:FF:000010">
    <property type="entry name" value="Sensor histidine kinase RcsC"/>
    <property type="match status" value="1"/>
</dbReference>
<name>A0A8J6XWQ9_9BACT</name>
<dbReference type="InterPro" id="IPR003661">
    <property type="entry name" value="HisK_dim/P_dom"/>
</dbReference>
<dbReference type="EMBL" id="JACXWA010000049">
    <property type="protein sequence ID" value="MBD3870267.1"/>
    <property type="molecule type" value="Genomic_DNA"/>
</dbReference>
<evidence type="ECO:0000313" key="17">
    <source>
        <dbReference type="Proteomes" id="UP000598633"/>
    </source>
</evidence>
<dbReference type="PANTHER" id="PTHR43047:SF72">
    <property type="entry name" value="OSMOSENSING HISTIDINE PROTEIN KINASE SLN1"/>
    <property type="match status" value="1"/>
</dbReference>
<evidence type="ECO:0000256" key="12">
    <source>
        <dbReference type="PROSITE-ProRule" id="PRU00169"/>
    </source>
</evidence>
<feature type="domain" description="Response regulatory" evidence="15">
    <location>
        <begin position="437"/>
        <end position="550"/>
    </location>
</feature>
<evidence type="ECO:0000256" key="7">
    <source>
        <dbReference type="ARBA" id="ARBA00022777"/>
    </source>
</evidence>
<protein>
    <recommendedName>
        <fullName evidence="3">histidine kinase</fullName>
        <ecNumber evidence="3">2.7.13.3</ecNumber>
    </recommendedName>
</protein>
<dbReference type="CDD" id="cd00082">
    <property type="entry name" value="HisKA"/>
    <property type="match status" value="1"/>
</dbReference>